<dbReference type="GO" id="GO:0031965">
    <property type="term" value="C:nuclear membrane"/>
    <property type="evidence" value="ECO:0007669"/>
    <property type="project" value="UniProtKB-SubCell"/>
</dbReference>
<dbReference type="RefSeq" id="XP_019041390.1">
    <property type="nucleotide sequence ID" value="XM_019182960.1"/>
</dbReference>
<dbReference type="GeneID" id="30200206"/>
<feature type="transmembrane region" description="Helical" evidence="8">
    <location>
        <begin position="180"/>
        <end position="200"/>
    </location>
</feature>
<evidence type="ECO:0000256" key="3">
    <source>
        <dbReference type="ARBA" id="ARBA00018310"/>
    </source>
</evidence>
<comment type="function">
    <text evidence="7">Member of a perinuclear network that controls recombination at multiple loci to maintain genome stability. Required for rDNA repeat stability.</text>
</comment>
<comment type="subcellular location">
    <subcellularLocation>
        <location evidence="1">Nucleus membrane</location>
        <topology evidence="1">Multi-pass membrane protein</topology>
    </subcellularLocation>
</comment>
<keyword evidence="5 8" id="KW-1133">Transmembrane helix</keyword>
<evidence type="ECO:0000256" key="7">
    <source>
        <dbReference type="ARBA" id="ARBA00024979"/>
    </source>
</evidence>
<keyword evidence="10" id="KW-1185">Reference proteome</keyword>
<evidence type="ECO:0000313" key="9">
    <source>
        <dbReference type="EMBL" id="ODQ62183.1"/>
    </source>
</evidence>
<comment type="similarity">
    <text evidence="2">Belongs to the NUR1 family.</text>
</comment>
<reference evidence="9 10" key="1">
    <citation type="journal article" date="2016" name="Proc. Natl. Acad. Sci. U.S.A.">
        <title>Comparative genomics of biotechnologically important yeasts.</title>
        <authorList>
            <person name="Riley R."/>
            <person name="Haridas S."/>
            <person name="Wolfe K.H."/>
            <person name="Lopes M.R."/>
            <person name="Hittinger C.T."/>
            <person name="Goeker M."/>
            <person name="Salamov A.A."/>
            <person name="Wisecaver J.H."/>
            <person name="Long T.M."/>
            <person name="Calvey C.H."/>
            <person name="Aerts A.L."/>
            <person name="Barry K.W."/>
            <person name="Choi C."/>
            <person name="Clum A."/>
            <person name="Coughlan A.Y."/>
            <person name="Deshpande S."/>
            <person name="Douglass A.P."/>
            <person name="Hanson S.J."/>
            <person name="Klenk H.-P."/>
            <person name="LaButti K.M."/>
            <person name="Lapidus A."/>
            <person name="Lindquist E.A."/>
            <person name="Lipzen A.M."/>
            <person name="Meier-Kolthoff J.P."/>
            <person name="Ohm R.A."/>
            <person name="Otillar R.P."/>
            <person name="Pangilinan J.L."/>
            <person name="Peng Y."/>
            <person name="Rokas A."/>
            <person name="Rosa C.A."/>
            <person name="Scheuner C."/>
            <person name="Sibirny A.A."/>
            <person name="Slot J.C."/>
            <person name="Stielow J.B."/>
            <person name="Sun H."/>
            <person name="Kurtzman C.P."/>
            <person name="Blackwell M."/>
            <person name="Grigoriev I.V."/>
            <person name="Jeffries T.W."/>
        </authorList>
    </citation>
    <scope>NUCLEOTIDE SEQUENCE [LARGE SCALE GENOMIC DNA]</scope>
    <source>
        <strain evidence="10">ATCC 58044 / CBS 1984 / NCYC 433 / NRRL Y-366-8</strain>
    </source>
</reference>
<accession>A0A1E3P9U3</accession>
<dbReference type="PANTHER" id="PTHR28293:SF1">
    <property type="entry name" value="NUCLEAR RIM PROTEIN 1"/>
    <property type="match status" value="1"/>
</dbReference>
<dbReference type="OrthoDB" id="3363151at2759"/>
<dbReference type="STRING" id="683960.A0A1E3P9U3"/>
<dbReference type="Proteomes" id="UP000094112">
    <property type="component" value="Unassembled WGS sequence"/>
</dbReference>
<sequence length="340" mass="40134">MPPRRIVRKQSLASKLKSYPFDLLLALNEQRELIDWDSYSKTFALPFGVLLTVTYFFLRLWQDNTVVEKKQMYFDYHKQQLLRDSKYFNKSDVSVIPKLLFMLQLIIITINVLNTSFFLLKTKKYTIFNKVSISHTSSARKISKDGSSRSLFDLLQFWKKTEEPEIESYWELNIWNPSKFSTYLFVSFPPFNILFLYLSQSSFKNLVFLFSTSLVLYFVIVKGYLVLIEDKQVLYQETFDEYQRKYVNPKLSVAKREVAIDATHGPYNDSIEYYSPGRTEKLFKTHDYKGRESVETFEQGEFTPVKKSTPLRKSVFTPRSSRFTTSYHPSPLSRKSHPGF</sequence>
<keyword evidence="6 8" id="KW-0472">Membrane</keyword>
<dbReference type="EMBL" id="KV454208">
    <property type="protein sequence ID" value="ODQ62183.1"/>
    <property type="molecule type" value="Genomic_DNA"/>
</dbReference>
<feature type="transmembrane region" description="Helical" evidence="8">
    <location>
        <begin position="43"/>
        <end position="61"/>
    </location>
</feature>
<evidence type="ECO:0000256" key="2">
    <source>
        <dbReference type="ARBA" id="ARBA00007900"/>
    </source>
</evidence>
<protein>
    <recommendedName>
        <fullName evidence="3">Nuclear rim protein 1</fullName>
    </recommendedName>
</protein>
<evidence type="ECO:0000256" key="6">
    <source>
        <dbReference type="ARBA" id="ARBA00023136"/>
    </source>
</evidence>
<dbReference type="GO" id="GO:0043007">
    <property type="term" value="P:maintenance of rDNA"/>
    <property type="evidence" value="ECO:0007669"/>
    <property type="project" value="TreeGrafter"/>
</dbReference>
<dbReference type="PANTHER" id="PTHR28293">
    <property type="entry name" value="NUCLEAR RIM PROTEIN 1"/>
    <property type="match status" value="1"/>
</dbReference>
<name>A0A1E3P9U3_WICAA</name>
<keyword evidence="4 8" id="KW-0812">Transmembrane</keyword>
<proteinExistence type="inferred from homology"/>
<dbReference type="InterPro" id="IPR018819">
    <property type="entry name" value="Nur1/Mug154"/>
</dbReference>
<evidence type="ECO:0000256" key="4">
    <source>
        <dbReference type="ARBA" id="ARBA00022692"/>
    </source>
</evidence>
<dbReference type="Pfam" id="PF10332">
    <property type="entry name" value="DUF2418"/>
    <property type="match status" value="1"/>
</dbReference>
<evidence type="ECO:0000256" key="5">
    <source>
        <dbReference type="ARBA" id="ARBA00022989"/>
    </source>
</evidence>
<gene>
    <name evidence="9" type="ORF">WICANDRAFT_60250</name>
</gene>
<organism evidence="9 10">
    <name type="scientific">Wickerhamomyces anomalus (strain ATCC 58044 / CBS 1984 / NCYC 433 / NRRL Y-366-8)</name>
    <name type="common">Yeast</name>
    <name type="synonym">Hansenula anomala</name>
    <dbReference type="NCBI Taxonomy" id="683960"/>
    <lineage>
        <taxon>Eukaryota</taxon>
        <taxon>Fungi</taxon>
        <taxon>Dikarya</taxon>
        <taxon>Ascomycota</taxon>
        <taxon>Saccharomycotina</taxon>
        <taxon>Saccharomycetes</taxon>
        <taxon>Phaffomycetales</taxon>
        <taxon>Wickerhamomycetaceae</taxon>
        <taxon>Wickerhamomyces</taxon>
    </lineage>
</organism>
<feature type="transmembrane region" description="Helical" evidence="8">
    <location>
        <begin position="206"/>
        <end position="227"/>
    </location>
</feature>
<dbReference type="GO" id="GO:0007096">
    <property type="term" value="P:regulation of exit from mitosis"/>
    <property type="evidence" value="ECO:0007669"/>
    <property type="project" value="TreeGrafter"/>
</dbReference>
<feature type="transmembrane region" description="Helical" evidence="8">
    <location>
        <begin position="99"/>
        <end position="120"/>
    </location>
</feature>
<evidence type="ECO:0000256" key="1">
    <source>
        <dbReference type="ARBA" id="ARBA00004232"/>
    </source>
</evidence>
<evidence type="ECO:0000313" key="10">
    <source>
        <dbReference type="Proteomes" id="UP000094112"/>
    </source>
</evidence>
<evidence type="ECO:0000256" key="8">
    <source>
        <dbReference type="SAM" id="Phobius"/>
    </source>
</evidence>
<dbReference type="AlphaFoldDB" id="A0A1E3P9U3"/>